<name>A0A931NID9_9BURK</name>
<feature type="compositionally biased region" description="Pro residues" evidence="1">
    <location>
        <begin position="120"/>
        <end position="133"/>
    </location>
</feature>
<reference evidence="2" key="1">
    <citation type="submission" date="2020-12" db="EMBL/GenBank/DDBJ databases">
        <title>The genome sequence of Inhella sp. 1Y17.</title>
        <authorList>
            <person name="Liu Y."/>
        </authorList>
    </citation>
    <scope>NUCLEOTIDE SEQUENCE</scope>
    <source>
        <strain evidence="2">1Y17</strain>
    </source>
</reference>
<organism evidence="2 3">
    <name type="scientific">Inhella proteolytica</name>
    <dbReference type="NCBI Taxonomy" id="2795029"/>
    <lineage>
        <taxon>Bacteria</taxon>
        <taxon>Pseudomonadati</taxon>
        <taxon>Pseudomonadota</taxon>
        <taxon>Betaproteobacteria</taxon>
        <taxon>Burkholderiales</taxon>
        <taxon>Sphaerotilaceae</taxon>
        <taxon>Inhella</taxon>
    </lineage>
</organism>
<dbReference type="RefSeq" id="WP_198113007.1">
    <property type="nucleotide sequence ID" value="NZ_JAEDAK010000019.1"/>
</dbReference>
<keyword evidence="3" id="KW-1185">Reference proteome</keyword>
<dbReference type="Proteomes" id="UP000613266">
    <property type="component" value="Unassembled WGS sequence"/>
</dbReference>
<proteinExistence type="predicted"/>
<accession>A0A931NID9</accession>
<comment type="caution">
    <text evidence="2">The sequence shown here is derived from an EMBL/GenBank/DDBJ whole genome shotgun (WGS) entry which is preliminary data.</text>
</comment>
<sequence length="252" mass="28254">MNETRPAPAHEGALQIGALCNRGPGAPAEHLTARVAQYPGCQQLQVWLPRPGWQGYERLSLQALEPEGLIEEAPVGERLSGSVQLLFDTLAWPPGAYRLRIAHAEGWAHELELRKLDGPAPAPPPAAPEPPAETPIRYRDGLGRPLPDEDLLLRLRLLERLQQRFARRVEIQGTPRAGQLLYAEPGLHIAFDYEMGAQPCQMRVLLPSAAQWAAQTGCAPERREEILQFLAERLDRQQGWRHEISEREIAFY</sequence>
<dbReference type="EMBL" id="JAEDAK010000019">
    <property type="protein sequence ID" value="MBH9579241.1"/>
    <property type="molecule type" value="Genomic_DNA"/>
</dbReference>
<evidence type="ECO:0000313" key="3">
    <source>
        <dbReference type="Proteomes" id="UP000613266"/>
    </source>
</evidence>
<gene>
    <name evidence="2" type="ORF">I7X39_20290</name>
</gene>
<dbReference type="AlphaFoldDB" id="A0A931NID9"/>
<evidence type="ECO:0000256" key="1">
    <source>
        <dbReference type="SAM" id="MobiDB-lite"/>
    </source>
</evidence>
<evidence type="ECO:0000313" key="2">
    <source>
        <dbReference type="EMBL" id="MBH9579241.1"/>
    </source>
</evidence>
<protein>
    <submittedName>
        <fullName evidence="2">Uncharacterized protein</fullName>
    </submittedName>
</protein>
<feature type="region of interest" description="Disordered" evidence="1">
    <location>
        <begin position="115"/>
        <end position="138"/>
    </location>
</feature>